<proteinExistence type="predicted"/>
<evidence type="ECO:0000256" key="4">
    <source>
        <dbReference type="ARBA" id="ARBA00023237"/>
    </source>
</evidence>
<reference evidence="7" key="1">
    <citation type="submission" date="2021-06" db="EMBL/GenBank/DDBJ databases">
        <authorList>
            <person name="Huq M.A."/>
        </authorList>
    </citation>
    <scope>NUCLEOTIDE SEQUENCE</scope>
    <source>
        <strain evidence="7">MAH-26</strain>
    </source>
</reference>
<evidence type="ECO:0000313" key="8">
    <source>
        <dbReference type="Proteomes" id="UP000812270"/>
    </source>
</evidence>
<comment type="caution">
    <text evidence="7">The sequence shown here is derived from an EMBL/GenBank/DDBJ whole genome shotgun (WGS) entry which is preliminary data.</text>
</comment>
<dbReference type="RefSeq" id="WP_217795076.1">
    <property type="nucleotide sequence ID" value="NZ_JAHSPG010000018.1"/>
</dbReference>
<protein>
    <submittedName>
        <fullName evidence="7">RagB/SusD family nutrient uptake outer membrane protein</fullName>
    </submittedName>
</protein>
<organism evidence="7 8">
    <name type="scientific">Pinibacter aurantiacus</name>
    <dbReference type="NCBI Taxonomy" id="2851599"/>
    <lineage>
        <taxon>Bacteria</taxon>
        <taxon>Pseudomonadati</taxon>
        <taxon>Bacteroidota</taxon>
        <taxon>Chitinophagia</taxon>
        <taxon>Chitinophagales</taxon>
        <taxon>Chitinophagaceae</taxon>
        <taxon>Pinibacter</taxon>
    </lineage>
</organism>
<name>A0A9E2W9T5_9BACT</name>
<dbReference type="Proteomes" id="UP000812270">
    <property type="component" value="Unassembled WGS sequence"/>
</dbReference>
<evidence type="ECO:0000259" key="6">
    <source>
        <dbReference type="Pfam" id="PF14322"/>
    </source>
</evidence>
<comment type="subcellular location">
    <subcellularLocation>
        <location evidence="1">Cell outer membrane</location>
    </subcellularLocation>
</comment>
<keyword evidence="8" id="KW-1185">Reference proteome</keyword>
<dbReference type="EMBL" id="JAHSPG010000018">
    <property type="protein sequence ID" value="MBV4360571.1"/>
    <property type="molecule type" value="Genomic_DNA"/>
</dbReference>
<keyword evidence="4" id="KW-0998">Cell outer membrane</keyword>
<evidence type="ECO:0000313" key="7">
    <source>
        <dbReference type="EMBL" id="MBV4360571.1"/>
    </source>
</evidence>
<evidence type="ECO:0000259" key="5">
    <source>
        <dbReference type="Pfam" id="PF07980"/>
    </source>
</evidence>
<feature type="domain" description="SusD-like N-terminal" evidence="6">
    <location>
        <begin position="100"/>
        <end position="222"/>
    </location>
</feature>
<evidence type="ECO:0000256" key="1">
    <source>
        <dbReference type="ARBA" id="ARBA00004442"/>
    </source>
</evidence>
<feature type="domain" description="RagB/SusD" evidence="5">
    <location>
        <begin position="304"/>
        <end position="558"/>
    </location>
</feature>
<dbReference type="Pfam" id="PF07980">
    <property type="entry name" value="SusD_RagB"/>
    <property type="match status" value="1"/>
</dbReference>
<dbReference type="InterPro" id="IPR033985">
    <property type="entry name" value="SusD-like_N"/>
</dbReference>
<accession>A0A9E2W9T5</accession>
<dbReference type="GO" id="GO:0009279">
    <property type="term" value="C:cell outer membrane"/>
    <property type="evidence" value="ECO:0007669"/>
    <property type="project" value="UniProtKB-SubCell"/>
</dbReference>
<sequence>MKRRSKLPYIILASLTFLGGCLKSKEPETTFTDAAFWNTESDLKVACNRLYNLLEGFNVISDETKTPPTYSNVFDNRGDDVVGTSADATSNGSRNIPSTSDDWSRPYKTIFTANNILEKGKKTNVTDAIKNRYFAEARFFRAYAYFQLLKKYGDVPLVMKVLDIGSPELTMPRTAREVVVDTIYADLDFAAQWLPTRLTMPAADYGRATKGAAWAFKARVALYEGTRSKYHSYGDPNKHLAIAVDACTKVMDPAQGYGLLASYDNNFLYAGEGNANTENVFVKVYGASYLNTIVVHDNSRRIEGGNITPTRNLVDNYLCTDGLPWGKSPLTISPEKSYNDVFSNRDPRLNKTIYKMGEQSYKGLWLPAVGAQRSGYACKKGYIQADWDNLGKANVDKQLIRYAEVLLTYAEAQYELNGSISDADLNASINKLRARVAMPATVNLTNAFVTANGLNMRDEIRRERTVELALEGFRYDDLIRWKLAETVLPKAILGARYAQAEWTSTPVGNVKNTLTSDSLIIVEPAANRRFDPSKDYLYPVPLNEITLSGESVTQNPNWK</sequence>
<dbReference type="PROSITE" id="PS51257">
    <property type="entry name" value="PROKAR_LIPOPROTEIN"/>
    <property type="match status" value="1"/>
</dbReference>
<keyword evidence="3" id="KW-0472">Membrane</keyword>
<gene>
    <name evidence="7" type="ORF">KTO63_25630</name>
</gene>
<dbReference type="CDD" id="cd08977">
    <property type="entry name" value="SusD"/>
    <property type="match status" value="1"/>
</dbReference>
<keyword evidence="2" id="KW-0732">Signal</keyword>
<dbReference type="InterPro" id="IPR012944">
    <property type="entry name" value="SusD_RagB_dom"/>
</dbReference>
<dbReference type="Pfam" id="PF14322">
    <property type="entry name" value="SusD-like_3"/>
    <property type="match status" value="1"/>
</dbReference>
<evidence type="ECO:0000256" key="2">
    <source>
        <dbReference type="ARBA" id="ARBA00022729"/>
    </source>
</evidence>
<evidence type="ECO:0000256" key="3">
    <source>
        <dbReference type="ARBA" id="ARBA00023136"/>
    </source>
</evidence>
<dbReference type="AlphaFoldDB" id="A0A9E2W9T5"/>